<proteinExistence type="predicted"/>
<organism evidence="1">
    <name type="scientific">Lotharella globosa</name>
    <dbReference type="NCBI Taxonomy" id="91324"/>
    <lineage>
        <taxon>Eukaryota</taxon>
        <taxon>Sar</taxon>
        <taxon>Rhizaria</taxon>
        <taxon>Cercozoa</taxon>
        <taxon>Chlorarachniophyceae</taxon>
        <taxon>Lotharella</taxon>
    </lineage>
</organism>
<accession>A0A7S3YUI5</accession>
<sequence length="117" mass="13311">MLLPRLHTFHWELCSECTMNAVAHNFGTNVIDTLKGRGEIPESYQERKRNGGDADSGVMELEVNGFFLSASDILESLPVAPKLKQLYLEIGEPDADKEEITARYKELEAFKWQRHMG</sequence>
<name>A0A7S3YUI5_9EUKA</name>
<evidence type="ECO:0000313" key="1">
    <source>
        <dbReference type="EMBL" id="CAE0662372.1"/>
    </source>
</evidence>
<dbReference type="AlphaFoldDB" id="A0A7S3YUI5"/>
<protein>
    <submittedName>
        <fullName evidence="1">Uncharacterized protein</fullName>
    </submittedName>
</protein>
<gene>
    <name evidence="1" type="ORF">LGLO00237_LOCUS13971</name>
</gene>
<dbReference type="EMBL" id="HBIV01019319">
    <property type="protein sequence ID" value="CAE0662372.1"/>
    <property type="molecule type" value="Transcribed_RNA"/>
</dbReference>
<reference evidence="1" key="1">
    <citation type="submission" date="2021-01" db="EMBL/GenBank/DDBJ databases">
        <authorList>
            <person name="Corre E."/>
            <person name="Pelletier E."/>
            <person name="Niang G."/>
            <person name="Scheremetjew M."/>
            <person name="Finn R."/>
            <person name="Kale V."/>
            <person name="Holt S."/>
            <person name="Cochrane G."/>
            <person name="Meng A."/>
            <person name="Brown T."/>
            <person name="Cohen L."/>
        </authorList>
    </citation>
    <scope>NUCLEOTIDE SEQUENCE</scope>
    <source>
        <strain evidence="1">CCCM811</strain>
    </source>
</reference>